<dbReference type="Pfam" id="PF12974">
    <property type="entry name" value="Phosphonate-bd"/>
    <property type="match status" value="1"/>
</dbReference>
<dbReference type="EMBL" id="JAAIYP010000037">
    <property type="protein sequence ID" value="NFV80415.1"/>
    <property type="molecule type" value="Genomic_DNA"/>
</dbReference>
<keyword evidence="2" id="KW-1185">Reference proteome</keyword>
<comment type="caution">
    <text evidence="1">The sequence shown here is derived from an EMBL/GenBank/DDBJ whole genome shotgun (WGS) entry which is preliminary data.</text>
</comment>
<evidence type="ECO:0000313" key="2">
    <source>
        <dbReference type="Proteomes" id="UP000480684"/>
    </source>
</evidence>
<dbReference type="PANTHER" id="PTHR35841">
    <property type="entry name" value="PHOSPHONATES-BINDING PERIPLASMIC PROTEIN"/>
    <property type="match status" value="1"/>
</dbReference>
<name>A0A7C9UZ50_9PROT</name>
<dbReference type="PANTHER" id="PTHR35841:SF1">
    <property type="entry name" value="PHOSPHONATES-BINDING PERIPLASMIC PROTEIN"/>
    <property type="match status" value="1"/>
</dbReference>
<protein>
    <submittedName>
        <fullName evidence="1">Phosphate/phosphite/phosphonate ABC transporter substrate-binding protein</fullName>
    </submittedName>
</protein>
<accession>A0A7C9UZ50</accession>
<dbReference type="SUPFAM" id="SSF53850">
    <property type="entry name" value="Periplasmic binding protein-like II"/>
    <property type="match status" value="1"/>
</dbReference>
<reference evidence="1 2" key="1">
    <citation type="submission" date="2020-02" db="EMBL/GenBank/DDBJ databases">
        <authorList>
            <person name="Dziuba M."/>
            <person name="Kuznetsov B."/>
            <person name="Mardanov A."/>
            <person name="Ravin N."/>
            <person name="Grouzdev D."/>
        </authorList>
    </citation>
    <scope>NUCLEOTIDE SEQUENCE [LARGE SCALE GENOMIC DNA]</scope>
    <source>
        <strain evidence="1 2">SpK</strain>
    </source>
</reference>
<evidence type="ECO:0000313" key="1">
    <source>
        <dbReference type="EMBL" id="NFV80415.1"/>
    </source>
</evidence>
<dbReference type="RefSeq" id="WP_163678649.1">
    <property type="nucleotide sequence ID" value="NZ_JAAIYP010000037.1"/>
</dbReference>
<gene>
    <name evidence="1" type="ORF">G4223_09870</name>
</gene>
<sequence>MARFGGLIRKLLGIVVLGVPLWGCDDNGAADYQPDYTIKSSVRENSYRFSCPFSTPETLFATYLPLVEYVNARMGGPKLKLEASRDYESFEQKLYYRNLDFALANPYQTVMAVPNGYRIFAKMADDSQFRGLVLVRRDSGVQSVDNLIGKAVSYPANSALASTLLPQAFFHENGLDIKTDIDNRYVGSEESAILNVFLGNAVAGTTWPQAWARFQRDDPLKAAQLKVQWETKSLPNNGWVARDDVPPEVVAKLTEILAGMPNDPEGRKVLEHIMVSGFEPADDATFAPVQDFLRHFNETVREVALP</sequence>
<dbReference type="Proteomes" id="UP000480684">
    <property type="component" value="Unassembled WGS sequence"/>
</dbReference>
<dbReference type="AlphaFoldDB" id="A0A7C9UZ50"/>
<organism evidence="1 2">
    <name type="scientific">Magnetospirillum aberrantis SpK</name>
    <dbReference type="NCBI Taxonomy" id="908842"/>
    <lineage>
        <taxon>Bacteria</taxon>
        <taxon>Pseudomonadati</taxon>
        <taxon>Pseudomonadota</taxon>
        <taxon>Alphaproteobacteria</taxon>
        <taxon>Rhodospirillales</taxon>
        <taxon>Rhodospirillaceae</taxon>
        <taxon>Magnetospirillum</taxon>
    </lineage>
</organism>
<dbReference type="Gene3D" id="3.40.190.10">
    <property type="entry name" value="Periplasmic binding protein-like II"/>
    <property type="match status" value="2"/>
</dbReference>
<proteinExistence type="predicted"/>